<feature type="compositionally biased region" description="Polar residues" evidence="2">
    <location>
        <begin position="245"/>
        <end position="255"/>
    </location>
</feature>
<dbReference type="InterPro" id="IPR036249">
    <property type="entry name" value="Thioredoxin-like_sf"/>
</dbReference>
<feature type="compositionally biased region" description="Polar residues" evidence="2">
    <location>
        <begin position="167"/>
        <end position="186"/>
    </location>
</feature>
<evidence type="ECO:0000313" key="5">
    <source>
        <dbReference type="Proteomes" id="UP001202961"/>
    </source>
</evidence>
<dbReference type="RefSeq" id="WP_250927234.1">
    <property type="nucleotide sequence ID" value="NZ_JAMQBK010000009.1"/>
</dbReference>
<feature type="region of interest" description="Disordered" evidence="2">
    <location>
        <begin position="150"/>
        <end position="275"/>
    </location>
</feature>
<dbReference type="Gene3D" id="3.40.30.10">
    <property type="entry name" value="Glutaredoxin"/>
    <property type="match status" value="1"/>
</dbReference>
<dbReference type="PROSITE" id="PS51352">
    <property type="entry name" value="THIOREDOXIN_2"/>
    <property type="match status" value="1"/>
</dbReference>
<proteinExistence type="predicted"/>
<gene>
    <name evidence="4" type="ORF">NB063_02880</name>
</gene>
<dbReference type="PANTHER" id="PTHR15337:SF11">
    <property type="entry name" value="THIOREDOXIN DOMAIN-CONTAINING PROTEIN"/>
    <property type="match status" value="1"/>
</dbReference>
<dbReference type="Proteomes" id="UP001202961">
    <property type="component" value="Unassembled WGS sequence"/>
</dbReference>
<protein>
    <submittedName>
        <fullName evidence="4">DUF255 domain-containing protein</fullName>
    </submittedName>
</protein>
<feature type="compositionally biased region" description="Low complexity" evidence="2">
    <location>
        <begin position="153"/>
        <end position="166"/>
    </location>
</feature>
<feature type="domain" description="Thioredoxin" evidence="3">
    <location>
        <begin position="26"/>
        <end position="144"/>
    </location>
</feature>
<evidence type="ECO:0000313" key="4">
    <source>
        <dbReference type="EMBL" id="MCM2369561.1"/>
    </source>
</evidence>
<comment type="caution">
    <text evidence="4">The sequence shown here is derived from an EMBL/GenBank/DDBJ whole genome shotgun (WGS) entry which is preliminary data.</text>
</comment>
<dbReference type="EMBL" id="JAMQBK010000009">
    <property type="protein sequence ID" value="MCM2369561.1"/>
    <property type="molecule type" value="Genomic_DNA"/>
</dbReference>
<organism evidence="4 5">
    <name type="scientific">Aporhodopirellula aestuarii</name>
    <dbReference type="NCBI Taxonomy" id="2950107"/>
    <lineage>
        <taxon>Bacteria</taxon>
        <taxon>Pseudomonadati</taxon>
        <taxon>Planctomycetota</taxon>
        <taxon>Planctomycetia</taxon>
        <taxon>Pirellulales</taxon>
        <taxon>Pirellulaceae</taxon>
        <taxon>Aporhodopirellula</taxon>
    </lineage>
</organism>
<dbReference type="InterPro" id="IPR013766">
    <property type="entry name" value="Thioredoxin_domain"/>
</dbReference>
<evidence type="ECO:0000256" key="1">
    <source>
        <dbReference type="ARBA" id="ARBA00022729"/>
    </source>
</evidence>
<dbReference type="InterPro" id="IPR004879">
    <property type="entry name" value="Ssp411-like_TRX"/>
</dbReference>
<feature type="compositionally biased region" description="Low complexity" evidence="2">
    <location>
        <begin position="218"/>
        <end position="232"/>
    </location>
</feature>
<evidence type="ECO:0000256" key="2">
    <source>
        <dbReference type="SAM" id="MobiDB-lite"/>
    </source>
</evidence>
<name>A0ABT0TYA2_9BACT</name>
<reference evidence="4 5" key="1">
    <citation type="journal article" date="2022" name="Syst. Appl. Microbiol.">
        <title>Rhodopirellula aestuarii sp. nov., a novel member of the genus Rhodopirellula isolated from brackish sediments collected in the Tagus River estuary, Portugal.</title>
        <authorList>
            <person name="Vitorino I.R."/>
            <person name="Klimek D."/>
            <person name="Calusinska M."/>
            <person name="Lobo-da-Cunha A."/>
            <person name="Vasconcelos V."/>
            <person name="Lage O.M."/>
        </authorList>
    </citation>
    <scope>NUCLEOTIDE SEQUENCE [LARGE SCALE GENOMIC DNA]</scope>
    <source>
        <strain evidence="4 5">ICT_H3.1</strain>
    </source>
</reference>
<keyword evidence="1" id="KW-0732">Signal</keyword>
<feature type="compositionally biased region" description="Polar residues" evidence="2">
    <location>
        <begin position="194"/>
        <end position="213"/>
    </location>
</feature>
<dbReference type="Pfam" id="PF03190">
    <property type="entry name" value="Thioredox_DsbH"/>
    <property type="match status" value="1"/>
</dbReference>
<dbReference type="InterPro" id="IPR051099">
    <property type="entry name" value="AGR/TXD"/>
</dbReference>
<dbReference type="SUPFAM" id="SSF52833">
    <property type="entry name" value="Thioredoxin-like"/>
    <property type="match status" value="1"/>
</dbReference>
<evidence type="ECO:0000259" key="3">
    <source>
        <dbReference type="PROSITE" id="PS51352"/>
    </source>
</evidence>
<dbReference type="PANTHER" id="PTHR15337">
    <property type="entry name" value="ANTERIOR GRADIENT PROTEIN-RELATED"/>
    <property type="match status" value="1"/>
</dbReference>
<accession>A0ABT0TYA2</accession>
<keyword evidence="5" id="KW-1185">Reference proteome</keyword>
<sequence>MRLAWLRQIKTHSVLMVSVFVASNTLSLGQAAAEIPWRGELTTAHAEAKAQNKALLLHFYSDNCIWCDRLEAGAFQSQEVAAAVAGGFVPVKIHAGKSPELAKMFNVTKFPTDVVVTPAGKTLAHSVSPQDPNRYIAMLAQAGNQMIATQSAPNPAATPNPGTHPGQAQTQLASAPTTPAPSQQLPVNAAGSYAMQQVPGSGQAQAPAPTNNPHAGMPLPGGATARLAGARTDGMTLGMPGQLAEPSSQMESPATGQLGVTAEPKQSKPAAAQPSPKLAMEGYCAVTVIDEDKWVEGNPKFGVVHLGKLYLFSSSEKMERFLADPMPYTPVLNEIDVVRFFEERQIVPGKRRFGMRDPIHQRMFFFADEAAMNHFFNEYERYTDAAIEVMARAVDDANPGVR</sequence>